<dbReference type="Proteomes" id="UP000243507">
    <property type="component" value="Unassembled WGS sequence"/>
</dbReference>
<dbReference type="CDD" id="cd16440">
    <property type="entry name" value="beta_Kdo_transferase_KpsC_1"/>
    <property type="match status" value="1"/>
</dbReference>
<gene>
    <name evidence="1" type="ORF">CLN94_10295</name>
</gene>
<reference evidence="1 2" key="1">
    <citation type="submission" date="2017-09" db="EMBL/GenBank/DDBJ databases">
        <title>A multilocus sequence analysis scheme for characterization of bacteria in the genus Thioclava.</title>
        <authorList>
            <person name="Liu Y."/>
            <person name="Shao Z."/>
        </authorList>
    </citation>
    <scope>NUCLEOTIDE SEQUENCE [LARGE SCALE GENOMIC DNA]</scope>
    <source>
        <strain evidence="1 2">CAU 1312</strain>
    </source>
</reference>
<proteinExistence type="predicted"/>
<keyword evidence="2" id="KW-1185">Reference proteome</keyword>
<dbReference type="GO" id="GO:0015774">
    <property type="term" value="P:polysaccharide transport"/>
    <property type="evidence" value="ECO:0007669"/>
    <property type="project" value="InterPro"/>
</dbReference>
<sequence>MDALTQDDAAEATPRRLFFYNLGFLRQPRLRAILRAAGYAPSLGLPGPEDGVVVWGRSPYAARGEKVAEARGVPLLRVEDAFLRSIHPGRSGAPPLGLLLDAEGVHFDASKPSRLERILAEAPLDDHAILQRARAGVARLQSSNLSKYNNFDPDLPPPPPGYVLVIDQTEGDASVRFGGATPATFREMLATAQIEHPGARILIKTHPETCAGYRRGYFGPEHCDQRTELVTDPVSPWALLEGAIAVYTVSSQLGLEAIFAGHKPRVFGQPFYAGWGLTVDESPVPRRRRRLTRAQLFAAAYILAPTWFDPCRNRICSFEEAVDQLEAEVRAWREDRFGYSAGGMRLWKRAPLRRFFGRHASLRFSDRVNAERPTLWWASKLDAATEAAAQATGQPLIRVEDGFLRSRGLGADLVPPLSLVTDKTGIYYDPTRPSDLEALIAQEPPPGGRDRVERLIAQIRKANLSKYNIGDAPPALPEGHLILVPGQVEDDASIRFGSEKICTNLALLAETRRQNPQSIIIFKPHPDVEAGLRKGAVSEREARRFADVILQKCDPGRLIDRVDEVWTMTSLLGFEALLRGKPVTCAGMPFYAGWGLTRDLSPAPARRSTRPDLLQLAHATLIAYPRYRDPVSGLPCPPEVIVERLANGPLPHPSAANRLIAKLQGVFASYADLWR</sequence>
<evidence type="ECO:0000313" key="2">
    <source>
        <dbReference type="Proteomes" id="UP000243507"/>
    </source>
</evidence>
<dbReference type="RefSeq" id="WP_096433857.1">
    <property type="nucleotide sequence ID" value="NZ_NTJD01000007.1"/>
</dbReference>
<dbReference type="Pfam" id="PF05159">
    <property type="entry name" value="Capsule_synth"/>
    <property type="match status" value="3"/>
</dbReference>
<dbReference type="AlphaFoldDB" id="A0A2A4CPJ5"/>
<dbReference type="CDD" id="cd16439">
    <property type="entry name" value="beta_Kdo_transferase_KpsC_2"/>
    <property type="match status" value="1"/>
</dbReference>
<protein>
    <submittedName>
        <fullName evidence="1">Beta-3-deoxy-D-manno-oct-2-ulosonic acid transferase</fullName>
    </submittedName>
</protein>
<dbReference type="InterPro" id="IPR007833">
    <property type="entry name" value="Capsule_polysaccharide_synth"/>
</dbReference>
<keyword evidence="1" id="KW-0808">Transferase</keyword>
<comment type="caution">
    <text evidence="1">The sequence shown here is derived from an EMBL/GenBank/DDBJ whole genome shotgun (WGS) entry which is preliminary data.</text>
</comment>
<accession>A0A2A4CPJ5</accession>
<dbReference type="GO" id="GO:0000271">
    <property type="term" value="P:polysaccharide biosynthetic process"/>
    <property type="evidence" value="ECO:0007669"/>
    <property type="project" value="InterPro"/>
</dbReference>
<name>A0A2A4CPJ5_9RHOB</name>
<dbReference type="EMBL" id="NTJD01000007">
    <property type="protein sequence ID" value="PCD76208.1"/>
    <property type="molecule type" value="Genomic_DNA"/>
</dbReference>
<evidence type="ECO:0000313" key="1">
    <source>
        <dbReference type="EMBL" id="PCD76208.1"/>
    </source>
</evidence>
<dbReference type="OrthoDB" id="543755at2"/>
<organism evidence="1 2">
    <name type="scientific">Pseudothioclava arenosa</name>
    <dbReference type="NCBI Taxonomy" id="1795308"/>
    <lineage>
        <taxon>Bacteria</taxon>
        <taxon>Pseudomonadati</taxon>
        <taxon>Pseudomonadota</taxon>
        <taxon>Alphaproteobacteria</taxon>
        <taxon>Rhodobacterales</taxon>
        <taxon>Paracoccaceae</taxon>
        <taxon>Pseudothioclava</taxon>
    </lineage>
</organism>
<dbReference type="GO" id="GO:0016740">
    <property type="term" value="F:transferase activity"/>
    <property type="evidence" value="ECO:0007669"/>
    <property type="project" value="UniProtKB-KW"/>
</dbReference>